<dbReference type="RefSeq" id="WP_150149849.1">
    <property type="nucleotide sequence ID" value="NZ_QSND01000002.1"/>
</dbReference>
<comment type="caution">
    <text evidence="2">The sequence shown here is derived from an EMBL/GenBank/DDBJ whole genome shotgun (WGS) entry which is preliminary data.</text>
</comment>
<accession>A0A5M8RRV7</accession>
<proteinExistence type="predicted"/>
<evidence type="ECO:0000313" key="2">
    <source>
        <dbReference type="EMBL" id="KAA6451315.1"/>
    </source>
</evidence>
<keyword evidence="1" id="KW-0732">Signal</keyword>
<feature type="signal peptide" evidence="1">
    <location>
        <begin position="1"/>
        <end position="25"/>
    </location>
</feature>
<name>A0A5M8RRV7_9BACI</name>
<feature type="chain" id="PRO_5038830826" evidence="1">
    <location>
        <begin position="26"/>
        <end position="904"/>
    </location>
</feature>
<organism evidence="2 3">
    <name type="scientific">Bacillus swezeyi</name>
    <dbReference type="NCBI Taxonomy" id="1925020"/>
    <lineage>
        <taxon>Bacteria</taxon>
        <taxon>Bacillati</taxon>
        <taxon>Bacillota</taxon>
        <taxon>Bacilli</taxon>
        <taxon>Bacillales</taxon>
        <taxon>Bacillaceae</taxon>
        <taxon>Bacillus</taxon>
    </lineage>
</organism>
<dbReference type="AlphaFoldDB" id="A0A5M8RRV7"/>
<sequence>MKPMKMLFFAFLSCILYFVVNPSIAHGKEYSPHLSGKVSTGSQGSREAGWTSGNKIVYDVYSGVDGKAKWKIVNRDYGKGKQPYLEFAGWSALVGYHDHNANNQVTYIQLVNEKNGKTFTYLAEQNSLDASKDLEYNRKSATGPIFNPCGKSTYNKSNEVCNMYYKNVGFVAHIPLNELFNEKTTNDAYVMKIIKKVENNVKWDYLKVPFDFDGLDFGLGKISLSSGLNSGKLIMMNDGVARRNYARETGYSGGKYFEKGRSYQRKTQNEKNTVVWYGVKSPHDGGQTKWASSAYWKFGGENAELSYQVNQKKCPDGSTVNVNQTCSINITIKHIDANTNQVLRTDNEKLKVGSSYSYSAEAKGTFKDQNKNPYVASPLNQKFEGRAPEKNLSFVFKYKASLPDPSVIKELEGSTPGMAKGYFLWELRRVDPEQPSKVYTENQFEIVGKHYAVRNINNEVMSTGVFNEKSDKPMALLLGSESVKGKNVHFNYSYEYTNHYKLNYSCSDQQGSDCFEWTYKDTTPVWENSYKKIFNAKQVFGDKMSLLVNPSYGKTFEVSGAKQLEKISGNEDLIVGKKKEINMDKTKNELTFDKTYYEKFQQSRASESDDYTSLKTQSWINISPGTIEYSVELPSDSHKKSSFNFNRGNGSNGYYYAVDVDKSLQSIYRNETPYAYSNYAFPLQWEKLTDQGLHGNERVYDLTFTTDYFFVGKYTGIVQAIPYTQYLQQSQMKGTSIPSSSQFNKKLLSEANQYYQKQTGEPFGDSFLKTNAKESDGLYGSRKALQRYYIPIESDSPLKPKKTYENMILLQKMGLNDVTLLFGQRFEYDRYLMGSVVDDAYVIEQRDSTIPIEKYPHSVTITADDQKKLNQVTRGRSTDLLFGIRETDHASIFEKLQKIIKFGK</sequence>
<reference evidence="2 3" key="1">
    <citation type="submission" date="2018-08" db="EMBL/GenBank/DDBJ databases">
        <title>Bacillus phenotypic plasticity.</title>
        <authorList>
            <person name="Hurtado E."/>
        </authorList>
    </citation>
    <scope>NUCLEOTIDE SEQUENCE [LARGE SCALE GENOMIC DNA]</scope>
    <source>
        <strain evidence="2 3">427</strain>
    </source>
</reference>
<dbReference type="EMBL" id="QSND01000002">
    <property type="protein sequence ID" value="KAA6451315.1"/>
    <property type="molecule type" value="Genomic_DNA"/>
</dbReference>
<protein>
    <submittedName>
        <fullName evidence="2">Uncharacterized protein</fullName>
    </submittedName>
</protein>
<gene>
    <name evidence="2" type="ORF">DX927_11100</name>
</gene>
<evidence type="ECO:0000256" key="1">
    <source>
        <dbReference type="SAM" id="SignalP"/>
    </source>
</evidence>
<dbReference type="Proteomes" id="UP000324326">
    <property type="component" value="Unassembled WGS sequence"/>
</dbReference>
<evidence type="ECO:0000313" key="3">
    <source>
        <dbReference type="Proteomes" id="UP000324326"/>
    </source>
</evidence>